<accession>A0A3M2RYJ0</accession>
<sequence>MILNPSFEEPDPNGNGVKISGVPWEISGSRMVVQQATNDFKIKHESRMVFATIVGLGGGITVKQTTQDLTRQRSTTSRILAGSSSWRP</sequence>
<dbReference type="Proteomes" id="UP000277212">
    <property type="component" value="Unassembled WGS sequence"/>
</dbReference>
<keyword evidence="3" id="KW-1185">Reference proteome</keyword>
<dbReference type="OrthoDB" id="10633015at2759"/>
<evidence type="ECO:0000256" key="1">
    <source>
        <dbReference type="SAM" id="MobiDB-lite"/>
    </source>
</evidence>
<dbReference type="AlphaFoldDB" id="A0A3M2RYJ0"/>
<evidence type="ECO:0000313" key="2">
    <source>
        <dbReference type="EMBL" id="RMJ10371.1"/>
    </source>
</evidence>
<comment type="caution">
    <text evidence="2">The sequence shown here is derived from an EMBL/GenBank/DDBJ whole genome shotgun (WGS) entry which is preliminary data.</text>
</comment>
<feature type="region of interest" description="Disordered" evidence="1">
    <location>
        <begin position="67"/>
        <end position="88"/>
    </location>
</feature>
<name>A0A3M2RYJ0_9HYPO</name>
<reference evidence="2 3" key="1">
    <citation type="submission" date="2017-06" db="EMBL/GenBank/DDBJ databases">
        <title>Comparative genomic analysis of Ambrosia Fusariam Clade fungi.</title>
        <authorList>
            <person name="Stajich J.E."/>
            <person name="Carrillo J."/>
            <person name="Kijimoto T."/>
            <person name="Eskalen A."/>
            <person name="O'Donnell K."/>
            <person name="Kasson M."/>
        </authorList>
    </citation>
    <scope>NUCLEOTIDE SEQUENCE [LARGE SCALE GENOMIC DNA]</scope>
    <source>
        <strain evidence="2">UCR3666</strain>
    </source>
</reference>
<gene>
    <name evidence="2" type="ORF">CDV36_009993</name>
</gene>
<dbReference type="EMBL" id="NKUJ01000205">
    <property type="protein sequence ID" value="RMJ10371.1"/>
    <property type="molecule type" value="Genomic_DNA"/>
</dbReference>
<proteinExistence type="predicted"/>
<organism evidence="2 3">
    <name type="scientific">Fusarium kuroshium</name>
    <dbReference type="NCBI Taxonomy" id="2010991"/>
    <lineage>
        <taxon>Eukaryota</taxon>
        <taxon>Fungi</taxon>
        <taxon>Dikarya</taxon>
        <taxon>Ascomycota</taxon>
        <taxon>Pezizomycotina</taxon>
        <taxon>Sordariomycetes</taxon>
        <taxon>Hypocreomycetidae</taxon>
        <taxon>Hypocreales</taxon>
        <taxon>Nectriaceae</taxon>
        <taxon>Fusarium</taxon>
        <taxon>Fusarium solani species complex</taxon>
    </lineage>
</organism>
<protein>
    <submittedName>
        <fullName evidence="2">Uncharacterized protein</fullName>
    </submittedName>
</protein>
<evidence type="ECO:0000313" key="3">
    <source>
        <dbReference type="Proteomes" id="UP000277212"/>
    </source>
</evidence>